<comment type="caution">
    <text evidence="1">The sequence shown here is derived from an EMBL/GenBank/DDBJ whole genome shotgun (WGS) entry which is preliminary data.</text>
</comment>
<protein>
    <submittedName>
        <fullName evidence="1">6502_t:CDS:1</fullName>
    </submittedName>
</protein>
<proteinExistence type="predicted"/>
<gene>
    <name evidence="1" type="ORF">SPELUC_LOCUS17525</name>
</gene>
<sequence length="111" mass="12228">DQDVSACPVNAGPLMTSLVNAWKDIQISKNINVDLLVNLDKTLIEKGFSDVQINKYPVPMGKWAGMLFTISTASLTYGHLSLKTEEEYTELVQKLGAECEEYQPLVSIHAG</sequence>
<dbReference type="EMBL" id="CAJVPW010072507">
    <property type="protein sequence ID" value="CAG8794470.1"/>
    <property type="molecule type" value="Genomic_DNA"/>
</dbReference>
<dbReference type="Proteomes" id="UP000789366">
    <property type="component" value="Unassembled WGS sequence"/>
</dbReference>
<feature type="non-terminal residue" evidence="1">
    <location>
        <position position="1"/>
    </location>
</feature>
<keyword evidence="2" id="KW-1185">Reference proteome</keyword>
<feature type="non-terminal residue" evidence="1">
    <location>
        <position position="111"/>
    </location>
</feature>
<organism evidence="1 2">
    <name type="scientific">Cetraspora pellucida</name>
    <dbReference type="NCBI Taxonomy" id="1433469"/>
    <lineage>
        <taxon>Eukaryota</taxon>
        <taxon>Fungi</taxon>
        <taxon>Fungi incertae sedis</taxon>
        <taxon>Mucoromycota</taxon>
        <taxon>Glomeromycotina</taxon>
        <taxon>Glomeromycetes</taxon>
        <taxon>Diversisporales</taxon>
        <taxon>Gigasporaceae</taxon>
        <taxon>Cetraspora</taxon>
    </lineage>
</organism>
<evidence type="ECO:0000313" key="1">
    <source>
        <dbReference type="EMBL" id="CAG8794470.1"/>
    </source>
</evidence>
<name>A0ACA9RIU7_9GLOM</name>
<accession>A0ACA9RIU7</accession>
<reference evidence="1" key="1">
    <citation type="submission" date="2021-06" db="EMBL/GenBank/DDBJ databases">
        <authorList>
            <person name="Kallberg Y."/>
            <person name="Tangrot J."/>
            <person name="Rosling A."/>
        </authorList>
    </citation>
    <scope>NUCLEOTIDE SEQUENCE</scope>
    <source>
        <strain evidence="1">28 12/20/2015</strain>
    </source>
</reference>
<evidence type="ECO:0000313" key="2">
    <source>
        <dbReference type="Proteomes" id="UP000789366"/>
    </source>
</evidence>